<evidence type="ECO:0000256" key="1">
    <source>
        <dbReference type="SAM" id="Phobius"/>
    </source>
</evidence>
<feature type="transmembrane region" description="Helical" evidence="1">
    <location>
        <begin position="189"/>
        <end position="216"/>
    </location>
</feature>
<dbReference type="Proteomes" id="UP000249354">
    <property type="component" value="Unassembled WGS sequence"/>
</dbReference>
<name>A0A2W4TWB4_9CYAN</name>
<feature type="transmembrane region" description="Helical" evidence="1">
    <location>
        <begin position="7"/>
        <end position="29"/>
    </location>
</feature>
<gene>
    <name evidence="2" type="ORF">DCF25_16700</name>
</gene>
<feature type="transmembrane region" description="Helical" evidence="1">
    <location>
        <begin position="156"/>
        <end position="177"/>
    </location>
</feature>
<dbReference type="EMBL" id="QBMC01000134">
    <property type="protein sequence ID" value="PZO13042.1"/>
    <property type="molecule type" value="Genomic_DNA"/>
</dbReference>
<keyword evidence="1" id="KW-1133">Transmembrane helix</keyword>
<accession>A0A2W4TWB4</accession>
<evidence type="ECO:0000313" key="3">
    <source>
        <dbReference type="Proteomes" id="UP000249354"/>
    </source>
</evidence>
<proteinExistence type="predicted"/>
<protein>
    <submittedName>
        <fullName evidence="2">Uncharacterized protein</fullName>
    </submittedName>
</protein>
<sequence>MRQWKLFLSRFLLGLWIVLFSSYLFLIVFETRSINADSPIAEVSLEATGSVNEVAIPGRIFTCKKVDSQDQCQAEIQGRPLVLTLIPKGFDGFASSCKATYGGQPVGCYNNDFGLGSMIQRAFQIRDIGLDTQQLKAVRRKYWGLNTLLDIGEVRLIGIGTGLAIAFSTIVTYFVWVRTKPLNPSKGYYALRIVALVASGLSIGFVSYWSFVLLLVSTGFAD</sequence>
<keyword evidence="1" id="KW-0472">Membrane</keyword>
<evidence type="ECO:0000313" key="2">
    <source>
        <dbReference type="EMBL" id="PZO13042.1"/>
    </source>
</evidence>
<reference evidence="3" key="1">
    <citation type="submission" date="2018-04" db="EMBL/GenBank/DDBJ databases">
        <authorList>
            <person name="Cornet L."/>
        </authorList>
    </citation>
    <scope>NUCLEOTIDE SEQUENCE [LARGE SCALE GENOMIC DNA]</scope>
</reference>
<comment type="caution">
    <text evidence="2">The sequence shown here is derived from an EMBL/GenBank/DDBJ whole genome shotgun (WGS) entry which is preliminary data.</text>
</comment>
<dbReference type="AlphaFoldDB" id="A0A2W4TWB4"/>
<keyword evidence="1" id="KW-0812">Transmembrane</keyword>
<reference evidence="2 3" key="2">
    <citation type="submission" date="2018-06" db="EMBL/GenBank/DDBJ databases">
        <title>Metagenomic assembly of (sub)arctic Cyanobacteria and their associated microbiome from non-axenic cultures.</title>
        <authorList>
            <person name="Baurain D."/>
        </authorList>
    </citation>
    <scope>NUCLEOTIDE SEQUENCE [LARGE SCALE GENOMIC DNA]</scope>
    <source>
        <strain evidence="2">ULC129bin1</strain>
    </source>
</reference>
<organism evidence="2 3">
    <name type="scientific">Leptolyngbya foveolarum</name>
    <dbReference type="NCBI Taxonomy" id="47253"/>
    <lineage>
        <taxon>Bacteria</taxon>
        <taxon>Bacillati</taxon>
        <taxon>Cyanobacteriota</taxon>
        <taxon>Cyanophyceae</taxon>
        <taxon>Leptolyngbyales</taxon>
        <taxon>Leptolyngbyaceae</taxon>
        <taxon>Leptolyngbya group</taxon>
        <taxon>Leptolyngbya</taxon>
    </lineage>
</organism>